<sequence length="41" mass="4736">MTVFLCRYRYEYLSSSMTCATRSMGENDTGKILLDFAKVSF</sequence>
<dbReference type="Proteomes" id="UP000008842">
    <property type="component" value="Chromosome"/>
</dbReference>
<dbReference type="AlphaFoldDB" id="B2RHN6"/>
<gene>
    <name evidence="1" type="ordered locus">PGN_0362</name>
</gene>
<proteinExistence type="predicted"/>
<protein>
    <submittedName>
        <fullName evidence="1">Uncharacterized protein</fullName>
    </submittedName>
</protein>
<dbReference type="KEGG" id="pgn:PGN_0362"/>
<dbReference type="HOGENOM" id="CLU_3274376_0_0_10"/>
<dbReference type="EMBL" id="AP009380">
    <property type="protein sequence ID" value="BAG32881.1"/>
    <property type="molecule type" value="Genomic_DNA"/>
</dbReference>
<evidence type="ECO:0000313" key="1">
    <source>
        <dbReference type="EMBL" id="BAG32881.1"/>
    </source>
</evidence>
<accession>B2RHN6</accession>
<evidence type="ECO:0000313" key="2">
    <source>
        <dbReference type="Proteomes" id="UP000008842"/>
    </source>
</evidence>
<reference evidence="1 2" key="1">
    <citation type="journal article" date="2008" name="DNA Res.">
        <title>Determination of the genome sequence of Porphyromonas gingivalis strain ATCC 33277 and genomic comparison with strain W83 revealed extensive genome rearrangements in P. gingivalis.</title>
        <authorList>
            <person name="Naito M."/>
            <person name="Hirakawa H."/>
            <person name="Yamashita A."/>
            <person name="Ohara N."/>
            <person name="Shoji M."/>
            <person name="Yukitake H."/>
            <person name="Nakayama K."/>
            <person name="Toh H."/>
            <person name="Yoshimura F."/>
            <person name="Kuhara S."/>
            <person name="Hattori M."/>
            <person name="Hayashi T."/>
            <person name="Nakayama K."/>
        </authorList>
    </citation>
    <scope>NUCLEOTIDE SEQUENCE [LARGE SCALE GENOMIC DNA]</scope>
    <source>
        <strain evidence="2">ATCC 33277 / DSM 20709 / CIP 103683 / JCM 12257 / NCTC 11834 / 2561</strain>
    </source>
</reference>
<name>B2RHN6_PORG3</name>
<organism evidence="1 2">
    <name type="scientific">Porphyromonas gingivalis (strain ATCC 33277 / DSM 20709 / CIP 103683 / JCM 12257 / NCTC 11834 / 2561)</name>
    <dbReference type="NCBI Taxonomy" id="431947"/>
    <lineage>
        <taxon>Bacteria</taxon>
        <taxon>Pseudomonadati</taxon>
        <taxon>Bacteroidota</taxon>
        <taxon>Bacteroidia</taxon>
        <taxon>Bacteroidales</taxon>
        <taxon>Porphyromonadaceae</taxon>
        <taxon>Porphyromonas</taxon>
    </lineage>
</organism>